<evidence type="ECO:0000313" key="1">
    <source>
        <dbReference type="EMBL" id="CAB4127814.1"/>
    </source>
</evidence>
<accession>A0A6J5LM39</accession>
<organism evidence="2">
    <name type="scientific">uncultured Caudovirales phage</name>
    <dbReference type="NCBI Taxonomy" id="2100421"/>
    <lineage>
        <taxon>Viruses</taxon>
        <taxon>Duplodnaviria</taxon>
        <taxon>Heunggongvirae</taxon>
        <taxon>Uroviricota</taxon>
        <taxon>Caudoviricetes</taxon>
        <taxon>Peduoviridae</taxon>
        <taxon>Maltschvirus</taxon>
        <taxon>Maltschvirus maltsch</taxon>
    </lineage>
</organism>
<name>A0A6J5LM39_9CAUD</name>
<protein>
    <submittedName>
        <fullName evidence="2">Uncharacterized protein</fullName>
    </submittedName>
</protein>
<dbReference type="EMBL" id="LR796286">
    <property type="protein sequence ID" value="CAB4134050.1"/>
    <property type="molecule type" value="Genomic_DNA"/>
</dbReference>
<gene>
    <name evidence="2" type="ORF">UFOVP268_10</name>
    <name evidence="1" type="ORF">UFOVP97_48</name>
</gene>
<dbReference type="EMBL" id="LR796216">
    <property type="protein sequence ID" value="CAB4127814.1"/>
    <property type="molecule type" value="Genomic_DNA"/>
</dbReference>
<proteinExistence type="predicted"/>
<sequence>MTIKKETLERSNKTVGELALEQQSKPYYEVPVQEFSDAVLIEKEDYMKNIWEAVDRGYKEWNADIFFVSVLSLRERLLSNVFRNKFLPRQTCPTPTYCQTVFKYEKIPDRLELLWTIPDRNSCTMLLQNAPVIEDNDERIVLKNVMDFYDGTLDRRCMQLNGEEIVI</sequence>
<evidence type="ECO:0000313" key="2">
    <source>
        <dbReference type="EMBL" id="CAB4134050.1"/>
    </source>
</evidence>
<reference evidence="2" key="1">
    <citation type="submission" date="2020-04" db="EMBL/GenBank/DDBJ databases">
        <authorList>
            <person name="Chiriac C."/>
            <person name="Salcher M."/>
            <person name="Ghai R."/>
            <person name="Kavagutti S V."/>
        </authorList>
    </citation>
    <scope>NUCLEOTIDE SEQUENCE</scope>
</reference>